<dbReference type="NCBIfam" id="TIGR01121">
    <property type="entry name" value="D_amino_aminoT"/>
    <property type="match status" value="1"/>
</dbReference>
<sequence length="284" mass="31120">MPDIAFINGRFLPWHEATVPIEDRGFQFGDGVYEVIRTYRGRPFELDAHLNRLDRSAHELSLIQPYTRAQWTEWIQQGIRAAGYAEAKVYLQITRGVAARDHVFPPNVAPTVVMTIRELASFPAKTRETGVITKTCEDLRWGRCDIKSVNLLANVLAREEAKRAGVFEAILVKEGLVTEGSVSNVMVVQSGAVVTAPEGPRILSGVTRTVVLELARAAGIPIREEFLTVESLYTADEVFLTGTTVEVLAVVQVDGRTIGTGRPGPVVKALASRWAALTGESPLL</sequence>
<dbReference type="Proteomes" id="UP000248168">
    <property type="component" value="Unassembled WGS sequence"/>
</dbReference>
<dbReference type="GO" id="GO:0046416">
    <property type="term" value="P:D-amino acid metabolic process"/>
    <property type="evidence" value="ECO:0007669"/>
    <property type="project" value="InterPro"/>
</dbReference>
<comment type="catalytic activity">
    <reaction evidence="12">
        <text>D-alanine + 2-oxoglutarate = D-glutamate + pyruvate</text>
        <dbReference type="Rhea" id="RHEA:15869"/>
        <dbReference type="ChEBI" id="CHEBI:15361"/>
        <dbReference type="ChEBI" id="CHEBI:16810"/>
        <dbReference type="ChEBI" id="CHEBI:29986"/>
        <dbReference type="ChEBI" id="CHEBI:57416"/>
        <dbReference type="EC" id="2.6.1.21"/>
    </reaction>
</comment>
<dbReference type="RefSeq" id="WP_181416730.1">
    <property type="nucleotide sequence ID" value="NZ_OUNR01000012.1"/>
</dbReference>
<evidence type="ECO:0000256" key="6">
    <source>
        <dbReference type="ARBA" id="ARBA00022576"/>
    </source>
</evidence>
<reference evidence="14" key="1">
    <citation type="submission" date="2018-04" db="EMBL/GenBank/DDBJ databases">
        <authorList>
            <person name="Lucker S."/>
            <person name="Sakoula D."/>
        </authorList>
    </citation>
    <scope>NUCLEOTIDE SEQUENCE [LARGE SCALE GENOMIC DNA]</scope>
</reference>
<accession>A0A330L671</accession>
<dbReference type="EC" id="2.6.1.21" evidence="4"/>
<keyword evidence="7 13" id="KW-0808">Transferase</keyword>
<name>A0A330L671_9BACT</name>
<dbReference type="GO" id="GO:0046394">
    <property type="term" value="P:carboxylic acid biosynthetic process"/>
    <property type="evidence" value="ECO:0007669"/>
    <property type="project" value="UniProtKB-ARBA"/>
</dbReference>
<dbReference type="InterPro" id="IPR001544">
    <property type="entry name" value="Aminotrans_IV"/>
</dbReference>
<dbReference type="GO" id="GO:0008652">
    <property type="term" value="P:amino acid biosynthetic process"/>
    <property type="evidence" value="ECO:0007669"/>
    <property type="project" value="UniProtKB-ARBA"/>
</dbReference>
<evidence type="ECO:0000256" key="4">
    <source>
        <dbReference type="ARBA" id="ARBA00012874"/>
    </source>
</evidence>
<dbReference type="FunFam" id="3.20.10.10:FF:000002">
    <property type="entry name" value="D-alanine aminotransferase"/>
    <property type="match status" value="1"/>
</dbReference>
<keyword evidence="6 13" id="KW-0032">Aminotransferase</keyword>
<dbReference type="InterPro" id="IPR043131">
    <property type="entry name" value="BCAT-like_N"/>
</dbReference>
<comment type="cofactor">
    <cofactor evidence="1">
        <name>pyridoxal 5'-phosphate</name>
        <dbReference type="ChEBI" id="CHEBI:597326"/>
    </cofactor>
</comment>
<dbReference type="AlphaFoldDB" id="A0A330L671"/>
<evidence type="ECO:0000256" key="11">
    <source>
        <dbReference type="ARBA" id="ARBA00033391"/>
    </source>
</evidence>
<evidence type="ECO:0000256" key="10">
    <source>
        <dbReference type="ARBA" id="ARBA00033316"/>
    </source>
</evidence>
<keyword evidence="14" id="KW-1185">Reference proteome</keyword>
<protein>
    <recommendedName>
        <fullName evidence="5">D-alanine aminotransferase</fullName>
        <ecNumber evidence="4">2.6.1.21</ecNumber>
    </recommendedName>
    <alternativeName>
        <fullName evidence="11">D-amino acid aminotransferase</fullName>
    </alternativeName>
    <alternativeName>
        <fullName evidence="9">D-amino acid transaminase</fullName>
    </alternativeName>
    <alternativeName>
        <fullName evidence="10">D-aspartate aminotransferase</fullName>
    </alternativeName>
</protein>
<evidence type="ECO:0000256" key="12">
    <source>
        <dbReference type="ARBA" id="ARBA00047911"/>
    </source>
</evidence>
<evidence type="ECO:0000256" key="2">
    <source>
        <dbReference type="ARBA" id="ARBA00009320"/>
    </source>
</evidence>
<comment type="subunit">
    <text evidence="3">Homodimer.</text>
</comment>
<dbReference type="InterPro" id="IPR043132">
    <property type="entry name" value="BCAT-like_C"/>
</dbReference>
<keyword evidence="8" id="KW-0663">Pyridoxal phosphate</keyword>
<dbReference type="Gene3D" id="3.30.470.10">
    <property type="match status" value="1"/>
</dbReference>
<evidence type="ECO:0000256" key="9">
    <source>
        <dbReference type="ARBA" id="ARBA00030138"/>
    </source>
</evidence>
<gene>
    <name evidence="13" type="primary">dat</name>
    <name evidence="13" type="ORF">NITLEN_20490</name>
</gene>
<dbReference type="InterPro" id="IPR036038">
    <property type="entry name" value="Aminotransferase-like"/>
</dbReference>
<evidence type="ECO:0000256" key="8">
    <source>
        <dbReference type="ARBA" id="ARBA00022898"/>
    </source>
</evidence>
<evidence type="ECO:0000313" key="14">
    <source>
        <dbReference type="Proteomes" id="UP000248168"/>
    </source>
</evidence>
<evidence type="ECO:0000256" key="5">
    <source>
        <dbReference type="ARBA" id="ARBA00021779"/>
    </source>
</evidence>
<evidence type="ECO:0000256" key="3">
    <source>
        <dbReference type="ARBA" id="ARBA00011738"/>
    </source>
</evidence>
<dbReference type="PANTHER" id="PTHR42743:SF10">
    <property type="entry name" value="D-ALANINE AMINOTRANSFERASE"/>
    <property type="match status" value="1"/>
</dbReference>
<comment type="similarity">
    <text evidence="2">Belongs to the class-IV pyridoxal-phosphate-dependent aminotransferase family.</text>
</comment>
<evidence type="ECO:0000256" key="7">
    <source>
        <dbReference type="ARBA" id="ARBA00022679"/>
    </source>
</evidence>
<evidence type="ECO:0000313" key="13">
    <source>
        <dbReference type="EMBL" id="SPP64850.1"/>
    </source>
</evidence>
<dbReference type="InParanoid" id="A0A330L671"/>
<dbReference type="Gene3D" id="3.20.10.10">
    <property type="entry name" value="D-amino Acid Aminotransferase, subunit A, domain 2"/>
    <property type="match status" value="1"/>
</dbReference>
<dbReference type="EMBL" id="OUNR01000012">
    <property type="protein sequence ID" value="SPP64850.1"/>
    <property type="molecule type" value="Genomic_DNA"/>
</dbReference>
<dbReference type="GO" id="GO:0047810">
    <property type="term" value="F:D-alanine-2-oxoglutarate aminotransferase activity"/>
    <property type="evidence" value="ECO:0007669"/>
    <property type="project" value="UniProtKB-EC"/>
</dbReference>
<dbReference type="GO" id="GO:0030170">
    <property type="term" value="F:pyridoxal phosphate binding"/>
    <property type="evidence" value="ECO:0007669"/>
    <property type="project" value="InterPro"/>
</dbReference>
<dbReference type="PANTHER" id="PTHR42743">
    <property type="entry name" value="AMINO-ACID AMINOTRANSFERASE"/>
    <property type="match status" value="1"/>
</dbReference>
<dbReference type="SUPFAM" id="SSF56752">
    <property type="entry name" value="D-aminoacid aminotransferase-like PLP-dependent enzymes"/>
    <property type="match status" value="1"/>
</dbReference>
<dbReference type="GO" id="GO:0005829">
    <property type="term" value="C:cytosol"/>
    <property type="evidence" value="ECO:0007669"/>
    <property type="project" value="TreeGrafter"/>
</dbReference>
<organism evidence="13 14">
    <name type="scientific">Nitrospira lenta</name>
    <dbReference type="NCBI Taxonomy" id="1436998"/>
    <lineage>
        <taxon>Bacteria</taxon>
        <taxon>Pseudomonadati</taxon>
        <taxon>Nitrospirota</taxon>
        <taxon>Nitrospiria</taxon>
        <taxon>Nitrospirales</taxon>
        <taxon>Nitrospiraceae</taxon>
        <taxon>Nitrospira</taxon>
    </lineage>
</organism>
<dbReference type="CDD" id="cd01558">
    <property type="entry name" value="D-AAT_like"/>
    <property type="match status" value="1"/>
</dbReference>
<dbReference type="Pfam" id="PF01063">
    <property type="entry name" value="Aminotran_4"/>
    <property type="match status" value="1"/>
</dbReference>
<dbReference type="InterPro" id="IPR050571">
    <property type="entry name" value="Class-IV_PLP-Dep_Aminotrnsfr"/>
</dbReference>
<dbReference type="InterPro" id="IPR005784">
    <property type="entry name" value="D_amino_transT"/>
</dbReference>
<proteinExistence type="inferred from homology"/>
<evidence type="ECO:0000256" key="1">
    <source>
        <dbReference type="ARBA" id="ARBA00001933"/>
    </source>
</evidence>